<evidence type="ECO:0000313" key="10">
    <source>
        <dbReference type="Proteomes" id="UP000246569"/>
    </source>
</evidence>
<evidence type="ECO:0000256" key="3">
    <source>
        <dbReference type="ARBA" id="ARBA00022679"/>
    </source>
</evidence>
<sequence length="312" mass="34722">MPLQLGIVVPCYNEEAVLPETVQRLLALLDRLNAAQLISADSQLYFVDDGSRDATWKLIEQFAATDARVHGVKLSRNRGHQNALLAGLFSARGDALVSIDADLQDDVETIEQMVRKHLNGADIVYGVRSSRASDTAFKRSSAEAYYRLLELLGVEIVYNHADYRLLSRRALEALGGFNEVNLFLRGIIPLLGFQTATVEYIREERFAGESKYPLRRMLGLAIEGVTSFSVTPLRLITGLGLIICGFSLLMIIWIILGKLLTDSVVPGWASSVIPIYFLGGVQLLSIGVLGEYIAKIYLETKRRPRYFIEKTI</sequence>
<comment type="caution">
    <text evidence="9">The sequence shown here is derived from an EMBL/GenBank/DDBJ whole genome shotgun (WGS) entry which is preliminary data.</text>
</comment>
<dbReference type="CDD" id="cd04187">
    <property type="entry name" value="DPM1_like_bac"/>
    <property type="match status" value="1"/>
</dbReference>
<dbReference type="Pfam" id="PF00535">
    <property type="entry name" value="Glycos_transf_2"/>
    <property type="match status" value="1"/>
</dbReference>
<protein>
    <submittedName>
        <fullName evidence="9">Glycosyltransferase involved in cell wall biosynthesis</fullName>
    </submittedName>
</protein>
<keyword evidence="10" id="KW-1185">Reference proteome</keyword>
<dbReference type="Proteomes" id="UP000246569">
    <property type="component" value="Unassembled WGS sequence"/>
</dbReference>
<dbReference type="GO" id="GO:0005886">
    <property type="term" value="C:plasma membrane"/>
    <property type="evidence" value="ECO:0007669"/>
    <property type="project" value="TreeGrafter"/>
</dbReference>
<evidence type="ECO:0000256" key="2">
    <source>
        <dbReference type="ARBA" id="ARBA00022676"/>
    </source>
</evidence>
<evidence type="ECO:0000256" key="1">
    <source>
        <dbReference type="ARBA" id="ARBA00004141"/>
    </source>
</evidence>
<dbReference type="Gene3D" id="3.90.550.10">
    <property type="entry name" value="Spore Coat Polysaccharide Biosynthesis Protein SpsA, Chain A"/>
    <property type="match status" value="1"/>
</dbReference>
<dbReference type="SUPFAM" id="SSF53448">
    <property type="entry name" value="Nucleotide-diphospho-sugar transferases"/>
    <property type="match status" value="1"/>
</dbReference>
<dbReference type="RefSeq" id="WP_110020281.1">
    <property type="nucleotide sequence ID" value="NZ_QGTJ01000014.1"/>
</dbReference>
<evidence type="ECO:0000313" key="9">
    <source>
        <dbReference type="EMBL" id="PWV58718.1"/>
    </source>
</evidence>
<keyword evidence="2" id="KW-0328">Glycosyltransferase</keyword>
<dbReference type="InterPro" id="IPR029044">
    <property type="entry name" value="Nucleotide-diphossugar_trans"/>
</dbReference>
<dbReference type="AlphaFoldDB" id="A0A317MQ94"/>
<dbReference type="OrthoDB" id="9811884at2"/>
<dbReference type="InterPro" id="IPR001173">
    <property type="entry name" value="Glyco_trans_2-like"/>
</dbReference>
<keyword evidence="6 7" id="KW-0472">Membrane</keyword>
<reference evidence="9 10" key="1">
    <citation type="submission" date="2018-05" db="EMBL/GenBank/DDBJ databases">
        <title>Genomic Encyclopedia of Type Strains, Phase IV (KMG-IV): sequencing the most valuable type-strain genomes for metagenomic binning, comparative biology and taxonomic classification.</title>
        <authorList>
            <person name="Goeker M."/>
        </authorList>
    </citation>
    <scope>NUCLEOTIDE SEQUENCE [LARGE SCALE GENOMIC DNA]</scope>
    <source>
        <strain evidence="9 10">DSM 23606</strain>
    </source>
</reference>
<evidence type="ECO:0000256" key="5">
    <source>
        <dbReference type="ARBA" id="ARBA00022989"/>
    </source>
</evidence>
<evidence type="ECO:0000256" key="6">
    <source>
        <dbReference type="ARBA" id="ARBA00023136"/>
    </source>
</evidence>
<evidence type="ECO:0000256" key="4">
    <source>
        <dbReference type="ARBA" id="ARBA00022692"/>
    </source>
</evidence>
<gene>
    <name evidence="9" type="ORF">C7443_11444</name>
</gene>
<feature type="domain" description="Glycosyltransferase 2-like" evidence="8">
    <location>
        <begin position="7"/>
        <end position="174"/>
    </location>
</feature>
<dbReference type="GO" id="GO:0016757">
    <property type="term" value="F:glycosyltransferase activity"/>
    <property type="evidence" value="ECO:0007669"/>
    <property type="project" value="UniProtKB-KW"/>
</dbReference>
<feature type="transmembrane region" description="Helical" evidence="7">
    <location>
        <begin position="235"/>
        <end position="255"/>
    </location>
</feature>
<evidence type="ECO:0000256" key="7">
    <source>
        <dbReference type="SAM" id="Phobius"/>
    </source>
</evidence>
<dbReference type="InterPro" id="IPR050256">
    <property type="entry name" value="Glycosyltransferase_2"/>
</dbReference>
<comment type="subcellular location">
    <subcellularLocation>
        <location evidence="1">Membrane</location>
        <topology evidence="1">Multi-pass membrane protein</topology>
    </subcellularLocation>
</comment>
<dbReference type="PANTHER" id="PTHR48090">
    <property type="entry name" value="UNDECAPRENYL-PHOSPHATE 4-DEOXY-4-FORMAMIDO-L-ARABINOSE TRANSFERASE-RELATED"/>
    <property type="match status" value="1"/>
</dbReference>
<keyword evidence="4 7" id="KW-0812">Transmembrane</keyword>
<keyword evidence="3 9" id="KW-0808">Transferase</keyword>
<organism evidence="9 10">
    <name type="scientific">Plasticicumulans acidivorans</name>
    <dbReference type="NCBI Taxonomy" id="886464"/>
    <lineage>
        <taxon>Bacteria</taxon>
        <taxon>Pseudomonadati</taxon>
        <taxon>Pseudomonadota</taxon>
        <taxon>Gammaproteobacteria</taxon>
        <taxon>Candidatus Competibacteraceae</taxon>
        <taxon>Plasticicumulans</taxon>
    </lineage>
</organism>
<dbReference type="EMBL" id="QGTJ01000014">
    <property type="protein sequence ID" value="PWV58718.1"/>
    <property type="molecule type" value="Genomic_DNA"/>
</dbReference>
<feature type="transmembrane region" description="Helical" evidence="7">
    <location>
        <begin position="275"/>
        <end position="298"/>
    </location>
</feature>
<accession>A0A317MQ94</accession>
<keyword evidence="5 7" id="KW-1133">Transmembrane helix</keyword>
<dbReference type="PANTHER" id="PTHR48090:SF1">
    <property type="entry name" value="PROPHAGE BACTOPRENOL GLUCOSYL TRANSFERASE HOMOLOG"/>
    <property type="match status" value="1"/>
</dbReference>
<proteinExistence type="predicted"/>
<evidence type="ECO:0000259" key="8">
    <source>
        <dbReference type="Pfam" id="PF00535"/>
    </source>
</evidence>
<name>A0A317MQ94_9GAMM</name>